<organism evidence="1 2">
    <name type="scientific">Viridibacterium curvum</name>
    <dbReference type="NCBI Taxonomy" id="1101404"/>
    <lineage>
        <taxon>Bacteria</taxon>
        <taxon>Pseudomonadati</taxon>
        <taxon>Pseudomonadota</taxon>
        <taxon>Betaproteobacteria</taxon>
        <taxon>Rhodocyclales</taxon>
        <taxon>Rhodocyclaceae</taxon>
        <taxon>Viridibacterium</taxon>
    </lineage>
</organism>
<dbReference type="InterPro" id="IPR047111">
    <property type="entry name" value="YbaP-like"/>
</dbReference>
<name>A0ABP9QXK4_9RHOO</name>
<accession>A0ABP9QXK4</accession>
<dbReference type="CDD" id="cd14789">
    <property type="entry name" value="Tiki"/>
    <property type="match status" value="1"/>
</dbReference>
<dbReference type="InterPro" id="IPR002816">
    <property type="entry name" value="TraB/PrgY/GumN_fam"/>
</dbReference>
<protein>
    <submittedName>
        <fullName evidence="1">TraB/GumN family protein</fullName>
    </submittedName>
</protein>
<dbReference type="Pfam" id="PF01963">
    <property type="entry name" value="TraB_PrgY_gumN"/>
    <property type="match status" value="1"/>
</dbReference>
<dbReference type="PANTHER" id="PTHR40590:SF1">
    <property type="entry name" value="CYTOPLASMIC PROTEIN"/>
    <property type="match status" value="1"/>
</dbReference>
<proteinExistence type="predicted"/>
<evidence type="ECO:0000313" key="1">
    <source>
        <dbReference type="EMBL" id="GAA5168895.1"/>
    </source>
</evidence>
<dbReference type="PANTHER" id="PTHR40590">
    <property type="entry name" value="CYTOPLASMIC PROTEIN-RELATED"/>
    <property type="match status" value="1"/>
</dbReference>
<dbReference type="Proteomes" id="UP001500547">
    <property type="component" value="Unassembled WGS sequence"/>
</dbReference>
<gene>
    <name evidence="1" type="ORF">GCM10025770_29650</name>
</gene>
<reference evidence="2" key="1">
    <citation type="journal article" date="2019" name="Int. J. Syst. Evol. Microbiol.">
        <title>The Global Catalogue of Microorganisms (GCM) 10K type strain sequencing project: providing services to taxonomists for standard genome sequencing and annotation.</title>
        <authorList>
            <consortium name="The Broad Institute Genomics Platform"/>
            <consortium name="The Broad Institute Genome Sequencing Center for Infectious Disease"/>
            <person name="Wu L."/>
            <person name="Ma J."/>
        </authorList>
    </citation>
    <scope>NUCLEOTIDE SEQUENCE [LARGE SCALE GENOMIC DNA]</scope>
    <source>
        <strain evidence="2">JCM 18715</strain>
    </source>
</reference>
<evidence type="ECO:0000313" key="2">
    <source>
        <dbReference type="Proteomes" id="UP001500547"/>
    </source>
</evidence>
<comment type="caution">
    <text evidence="1">The sequence shown here is derived from an EMBL/GenBank/DDBJ whole genome shotgun (WGS) entry which is preliminary data.</text>
</comment>
<dbReference type="EMBL" id="BAABLD010000011">
    <property type="protein sequence ID" value="GAA5168895.1"/>
    <property type="molecule type" value="Genomic_DNA"/>
</dbReference>
<sequence>MWEVRDPVSGGTVYLLGSIHVCKASCLNFPEAITRRFRDSQALAVELDPGAPHTVQAIQQAMLLPEQQSLWQQLDGKKHDALQSALTAAGLSPEAVGRVRPPMLAAMMSAMVWEKLGYSQRFGVDQWFMQSARDAGKPLRELETIEQQLGALLSGSEQEQLRALMHDADTILSGRAEAYLGRLVAAWQAGDLAALDRLTLEEFGDYPEIHSALLMRRNRDMAAKVAGWLRQGERVFVVVGAAHIAGDQNIAALLTQAGFTTRQLSDSD</sequence>
<keyword evidence="2" id="KW-1185">Reference proteome</keyword>